<feature type="domain" description="Mechanosensitive ion channel MscS C-terminal" evidence="9">
    <location>
        <begin position="180"/>
        <end position="256"/>
    </location>
</feature>
<dbReference type="InterPro" id="IPR011014">
    <property type="entry name" value="MscS_channel_TM-2"/>
</dbReference>
<dbReference type="PANTHER" id="PTHR30221">
    <property type="entry name" value="SMALL-CONDUCTANCE MECHANOSENSITIVE CHANNEL"/>
    <property type="match status" value="1"/>
</dbReference>
<accession>A0ABW5Z6M7</accession>
<keyword evidence="3" id="KW-1003">Cell membrane</keyword>
<evidence type="ECO:0000259" key="8">
    <source>
        <dbReference type="Pfam" id="PF00924"/>
    </source>
</evidence>
<feature type="transmembrane region" description="Helical" evidence="7">
    <location>
        <begin position="85"/>
        <end position="104"/>
    </location>
</feature>
<comment type="caution">
    <text evidence="10">The sequence shown here is derived from an EMBL/GenBank/DDBJ whole genome shotgun (WGS) entry which is preliminary data.</text>
</comment>
<organism evidence="10 11">
    <name type="scientific">Flavobacterium ardleyense</name>
    <dbReference type="NCBI Taxonomy" id="2038737"/>
    <lineage>
        <taxon>Bacteria</taxon>
        <taxon>Pseudomonadati</taxon>
        <taxon>Bacteroidota</taxon>
        <taxon>Flavobacteriia</taxon>
        <taxon>Flavobacteriales</taxon>
        <taxon>Flavobacteriaceae</taxon>
        <taxon>Flavobacterium</taxon>
    </lineage>
</organism>
<evidence type="ECO:0000256" key="6">
    <source>
        <dbReference type="ARBA" id="ARBA00023136"/>
    </source>
</evidence>
<dbReference type="SUPFAM" id="SSF50182">
    <property type="entry name" value="Sm-like ribonucleoproteins"/>
    <property type="match status" value="1"/>
</dbReference>
<evidence type="ECO:0000259" key="9">
    <source>
        <dbReference type="Pfam" id="PF21082"/>
    </source>
</evidence>
<dbReference type="Proteomes" id="UP001597549">
    <property type="component" value="Unassembled WGS sequence"/>
</dbReference>
<proteinExistence type="inferred from homology"/>
<keyword evidence="11" id="KW-1185">Reference proteome</keyword>
<dbReference type="InterPro" id="IPR023408">
    <property type="entry name" value="MscS_beta-dom_sf"/>
</dbReference>
<dbReference type="SUPFAM" id="SSF82689">
    <property type="entry name" value="Mechanosensitive channel protein MscS (YggB), C-terminal domain"/>
    <property type="match status" value="1"/>
</dbReference>
<reference evidence="11" key="1">
    <citation type="journal article" date="2019" name="Int. J. Syst. Evol. Microbiol.">
        <title>The Global Catalogue of Microorganisms (GCM) 10K type strain sequencing project: providing services to taxonomists for standard genome sequencing and annotation.</title>
        <authorList>
            <consortium name="The Broad Institute Genomics Platform"/>
            <consortium name="The Broad Institute Genome Sequencing Center for Infectious Disease"/>
            <person name="Wu L."/>
            <person name="Ma J."/>
        </authorList>
    </citation>
    <scope>NUCLEOTIDE SEQUENCE [LARGE SCALE GENOMIC DNA]</scope>
    <source>
        <strain evidence="11">KCTC 52644</strain>
    </source>
</reference>
<evidence type="ECO:0000256" key="2">
    <source>
        <dbReference type="ARBA" id="ARBA00008017"/>
    </source>
</evidence>
<comment type="subcellular location">
    <subcellularLocation>
        <location evidence="1">Cell membrane</location>
        <topology evidence="1">Multi-pass membrane protein</topology>
    </subcellularLocation>
</comment>
<keyword evidence="5 7" id="KW-1133">Transmembrane helix</keyword>
<dbReference type="Pfam" id="PF21082">
    <property type="entry name" value="MS_channel_3rd"/>
    <property type="match status" value="1"/>
</dbReference>
<evidence type="ECO:0000313" key="11">
    <source>
        <dbReference type="Proteomes" id="UP001597549"/>
    </source>
</evidence>
<evidence type="ECO:0000256" key="7">
    <source>
        <dbReference type="SAM" id="Phobius"/>
    </source>
</evidence>
<dbReference type="Gene3D" id="2.30.30.60">
    <property type="match status" value="1"/>
</dbReference>
<dbReference type="InterPro" id="IPR006685">
    <property type="entry name" value="MscS_channel_2nd"/>
</dbReference>
<keyword evidence="6 7" id="KW-0472">Membrane</keyword>
<evidence type="ECO:0000256" key="3">
    <source>
        <dbReference type="ARBA" id="ARBA00022475"/>
    </source>
</evidence>
<dbReference type="InterPro" id="IPR010920">
    <property type="entry name" value="LSM_dom_sf"/>
</dbReference>
<dbReference type="Gene3D" id="3.30.70.100">
    <property type="match status" value="1"/>
</dbReference>
<feature type="domain" description="Mechanosensitive ion channel MscS" evidence="8">
    <location>
        <begin position="109"/>
        <end position="172"/>
    </location>
</feature>
<sequence length="282" mass="31489">MEKIQKTFSEIIASIQHNIIPLLTGFAVLFIGFYISGKLKDFIRNTVLSKSPNALRRVFISQIVGISVQLFTIVFALRVFGYRDLTTSLLAGAGVLTFVIGFAFKDIGENFLAGILLAFKSPFRINDLIETSGIIGYVVDLSIRDTRIKTLDGKDVFVPNGQIIKNPLFNYTLDGFLRYEFVIGLDYDSNIHNAIDVILEAVKTVEGVIHSHKIPTVTIDTFASSTINLKVMFWLDTFESTSKTYHSGIRTEVMKRVLDSLTSGGFNLPSDIIEIKQYNAKL</sequence>
<evidence type="ECO:0000256" key="5">
    <source>
        <dbReference type="ARBA" id="ARBA00022989"/>
    </source>
</evidence>
<gene>
    <name evidence="10" type="ORF">ACFSX9_06635</name>
</gene>
<evidence type="ECO:0000256" key="1">
    <source>
        <dbReference type="ARBA" id="ARBA00004651"/>
    </source>
</evidence>
<evidence type="ECO:0000256" key="4">
    <source>
        <dbReference type="ARBA" id="ARBA00022692"/>
    </source>
</evidence>
<dbReference type="SUPFAM" id="SSF82861">
    <property type="entry name" value="Mechanosensitive channel protein MscS (YggB), transmembrane region"/>
    <property type="match status" value="1"/>
</dbReference>
<name>A0ABW5Z6M7_9FLAO</name>
<protein>
    <submittedName>
        <fullName evidence="10">Mechanosensitive ion channel family protein</fullName>
    </submittedName>
</protein>
<feature type="transmembrane region" description="Helical" evidence="7">
    <location>
        <begin position="19"/>
        <end position="37"/>
    </location>
</feature>
<keyword evidence="4 7" id="KW-0812">Transmembrane</keyword>
<evidence type="ECO:0000313" key="10">
    <source>
        <dbReference type="EMBL" id="MFD2908407.1"/>
    </source>
</evidence>
<dbReference type="InterPro" id="IPR011066">
    <property type="entry name" value="MscS_channel_C_sf"/>
</dbReference>
<dbReference type="Pfam" id="PF00924">
    <property type="entry name" value="MS_channel_2nd"/>
    <property type="match status" value="1"/>
</dbReference>
<feature type="transmembrane region" description="Helical" evidence="7">
    <location>
        <begin position="58"/>
        <end position="79"/>
    </location>
</feature>
<comment type="similarity">
    <text evidence="2">Belongs to the MscS (TC 1.A.23) family.</text>
</comment>
<dbReference type="EMBL" id="JBHUOL010000012">
    <property type="protein sequence ID" value="MFD2908407.1"/>
    <property type="molecule type" value="Genomic_DNA"/>
</dbReference>
<dbReference type="Gene3D" id="1.10.287.1260">
    <property type="match status" value="1"/>
</dbReference>
<dbReference type="InterPro" id="IPR045275">
    <property type="entry name" value="MscS_archaea/bacteria_type"/>
</dbReference>
<dbReference type="InterPro" id="IPR049278">
    <property type="entry name" value="MS_channel_C"/>
</dbReference>
<dbReference type="RefSeq" id="WP_379805905.1">
    <property type="nucleotide sequence ID" value="NZ_JBHUOL010000012.1"/>
</dbReference>
<dbReference type="PANTHER" id="PTHR30221:SF1">
    <property type="entry name" value="SMALL-CONDUCTANCE MECHANOSENSITIVE CHANNEL"/>
    <property type="match status" value="1"/>
</dbReference>